<organism evidence="1 2">
    <name type="scientific">Seminavis robusta</name>
    <dbReference type="NCBI Taxonomy" id="568900"/>
    <lineage>
        <taxon>Eukaryota</taxon>
        <taxon>Sar</taxon>
        <taxon>Stramenopiles</taxon>
        <taxon>Ochrophyta</taxon>
        <taxon>Bacillariophyta</taxon>
        <taxon>Bacillariophyceae</taxon>
        <taxon>Bacillariophycidae</taxon>
        <taxon>Naviculales</taxon>
        <taxon>Naviculaceae</taxon>
        <taxon>Seminavis</taxon>
    </lineage>
</organism>
<reference evidence="1" key="1">
    <citation type="submission" date="2020-06" db="EMBL/GenBank/DDBJ databases">
        <authorList>
            <consortium name="Plant Systems Biology data submission"/>
        </authorList>
    </citation>
    <scope>NUCLEOTIDE SEQUENCE</scope>
    <source>
        <strain evidence="1">D6</strain>
    </source>
</reference>
<name>A0A9N8E0W9_9STRA</name>
<protein>
    <submittedName>
        <fullName evidence="1">Uncharacterized protein</fullName>
    </submittedName>
</protein>
<keyword evidence="2" id="KW-1185">Reference proteome</keyword>
<dbReference type="Proteomes" id="UP001153069">
    <property type="component" value="Unassembled WGS sequence"/>
</dbReference>
<dbReference type="AlphaFoldDB" id="A0A9N8E0W9"/>
<evidence type="ECO:0000313" key="2">
    <source>
        <dbReference type="Proteomes" id="UP001153069"/>
    </source>
</evidence>
<comment type="caution">
    <text evidence="1">The sequence shown here is derived from an EMBL/GenBank/DDBJ whole genome shotgun (WGS) entry which is preliminary data.</text>
</comment>
<dbReference type="EMBL" id="CAICTM010000436">
    <property type="protein sequence ID" value="CAB9510466.1"/>
    <property type="molecule type" value="Genomic_DNA"/>
</dbReference>
<proteinExistence type="predicted"/>
<gene>
    <name evidence="1" type="ORF">SEMRO_437_G142880.1</name>
</gene>
<sequence length="284" mass="32878">MVMSISTRSAFHFDEENHRLDNGGDAREIMLRSKDFPSSPRNRQKVSVFNDWSFYQELRQQPGCLQVELSQLHVEHSSWFLTGIQATYQCTFADGTVVEANAPFHEFQRFRYRHYRSNSRRSTLKLQLNSSNNNNNNIGEYIINIAFRRVDKITDRVAIQTNVRTVHYGSPDFSCFPPKWLLPRYQEDDDNNHARKIVALGGIASVLSEQIGCFSESQHWMRLKDWILVRTLVEQGRARPIVDKNATSQQQVVKALVQDINRDVFQQVLSFLIPSNPTNKPTTS</sequence>
<accession>A0A9N8E0W9</accession>
<evidence type="ECO:0000313" key="1">
    <source>
        <dbReference type="EMBL" id="CAB9510466.1"/>
    </source>
</evidence>